<protein>
    <submittedName>
        <fullName evidence="1">Uncharacterized protein</fullName>
    </submittedName>
</protein>
<name>A0A1V6RU43_9EURO</name>
<evidence type="ECO:0000313" key="2">
    <source>
        <dbReference type="Proteomes" id="UP000191518"/>
    </source>
</evidence>
<dbReference type="OrthoDB" id="4367035at2759"/>
<evidence type="ECO:0000313" key="1">
    <source>
        <dbReference type="EMBL" id="OQE05292.1"/>
    </source>
</evidence>
<accession>A0A1V6RU43</accession>
<organism evidence="1 2">
    <name type="scientific">Penicillium vulpinum</name>
    <dbReference type="NCBI Taxonomy" id="29845"/>
    <lineage>
        <taxon>Eukaryota</taxon>
        <taxon>Fungi</taxon>
        <taxon>Dikarya</taxon>
        <taxon>Ascomycota</taxon>
        <taxon>Pezizomycotina</taxon>
        <taxon>Eurotiomycetes</taxon>
        <taxon>Eurotiomycetidae</taxon>
        <taxon>Eurotiales</taxon>
        <taxon>Aspergillaceae</taxon>
        <taxon>Penicillium</taxon>
    </lineage>
</organism>
<gene>
    <name evidence="1" type="ORF">PENVUL_c025G05053</name>
</gene>
<dbReference type="EMBL" id="MDYP01000025">
    <property type="protein sequence ID" value="OQE05292.1"/>
    <property type="molecule type" value="Genomic_DNA"/>
</dbReference>
<dbReference type="Proteomes" id="UP000191518">
    <property type="component" value="Unassembled WGS sequence"/>
</dbReference>
<comment type="caution">
    <text evidence="1">The sequence shown here is derived from an EMBL/GenBank/DDBJ whole genome shotgun (WGS) entry which is preliminary data.</text>
</comment>
<proteinExistence type="predicted"/>
<dbReference type="AlphaFoldDB" id="A0A1V6RU43"/>
<reference evidence="2" key="1">
    <citation type="journal article" date="2017" name="Nat. Microbiol.">
        <title>Global analysis of biosynthetic gene clusters reveals vast potential of secondary metabolite production in Penicillium species.</title>
        <authorList>
            <person name="Nielsen J.C."/>
            <person name="Grijseels S."/>
            <person name="Prigent S."/>
            <person name="Ji B."/>
            <person name="Dainat J."/>
            <person name="Nielsen K.F."/>
            <person name="Frisvad J.C."/>
            <person name="Workman M."/>
            <person name="Nielsen J."/>
        </authorList>
    </citation>
    <scope>NUCLEOTIDE SEQUENCE [LARGE SCALE GENOMIC DNA]</scope>
    <source>
        <strain evidence="2">IBT 29486</strain>
    </source>
</reference>
<keyword evidence="2" id="KW-1185">Reference proteome</keyword>
<sequence length="260" mass="28590">MASSGNGPLALIDVKQLTLSDVESGFDLTRANDINWGQFRAPLKIVDDHQSTANGLDDRLLLSLGILLIAVHTTSPDPNSPSSPPIPITSQSRFTFWPFVFQGVKCSLRGFPGYSLWYGPDPRVDMAVNLIIVETMQGLSAAGIPECLAYMGMVHKQHQYEDKTSRPVGLSSDHDQFHFLMISGEGNWSQMDYNYASHTQEIVDTLAFFHKEASILSASCGSGISDTHALPAHIRSTSEKPWSIFQVTGDIDNMDEKESD</sequence>